<gene>
    <name evidence="5" type="ORF">FB45DRAFT_935041</name>
</gene>
<keyword evidence="1 2" id="KW-0732">Signal</keyword>
<dbReference type="CDD" id="cd02851">
    <property type="entry name" value="E_set_GO_C"/>
    <property type="match status" value="1"/>
</dbReference>
<evidence type="ECO:0000259" key="3">
    <source>
        <dbReference type="Pfam" id="PF07250"/>
    </source>
</evidence>
<evidence type="ECO:0000256" key="1">
    <source>
        <dbReference type="ARBA" id="ARBA00022729"/>
    </source>
</evidence>
<dbReference type="InterPro" id="IPR009880">
    <property type="entry name" value="Glyoxal_oxidase_N"/>
</dbReference>
<dbReference type="InterPro" id="IPR011043">
    <property type="entry name" value="Gal_Oxase/kelch_b-propeller"/>
</dbReference>
<feature type="non-terminal residue" evidence="5">
    <location>
        <position position="1"/>
    </location>
</feature>
<feature type="signal peptide" evidence="2">
    <location>
        <begin position="1"/>
        <end position="19"/>
    </location>
</feature>
<dbReference type="Gene3D" id="2.60.40.10">
    <property type="entry name" value="Immunoglobulins"/>
    <property type="match status" value="1"/>
</dbReference>
<dbReference type="Gene3D" id="2.130.10.80">
    <property type="entry name" value="Galactose oxidase/kelch, beta-propeller"/>
    <property type="match status" value="1"/>
</dbReference>
<dbReference type="PANTHER" id="PTHR32208:SF96">
    <property type="entry name" value="GLYOXAL OXIDASE"/>
    <property type="match status" value="1"/>
</dbReference>
<keyword evidence="6" id="KW-1185">Reference proteome</keyword>
<dbReference type="AlphaFoldDB" id="A0AAD7BBD2"/>
<dbReference type="SUPFAM" id="SSF50965">
    <property type="entry name" value="Galactose oxidase, central domain"/>
    <property type="match status" value="1"/>
</dbReference>
<dbReference type="EMBL" id="JARKIF010000023">
    <property type="protein sequence ID" value="KAJ7615976.1"/>
    <property type="molecule type" value="Genomic_DNA"/>
</dbReference>
<dbReference type="Pfam" id="PF09118">
    <property type="entry name" value="GO-like_E_set"/>
    <property type="match status" value="1"/>
</dbReference>
<dbReference type="InterPro" id="IPR037293">
    <property type="entry name" value="Gal_Oxidase_central_sf"/>
</dbReference>
<feature type="domain" description="Galactose oxidase-like Early set" evidence="4">
    <location>
        <begin position="462"/>
        <end position="559"/>
    </location>
</feature>
<dbReference type="InterPro" id="IPR014756">
    <property type="entry name" value="Ig_E-set"/>
</dbReference>
<dbReference type="Pfam" id="PF07250">
    <property type="entry name" value="Glyoxal_oxid_N"/>
    <property type="match status" value="1"/>
</dbReference>
<comment type="caution">
    <text evidence="5">The sequence shown here is derived from an EMBL/GenBank/DDBJ whole genome shotgun (WGS) entry which is preliminary data.</text>
</comment>
<proteinExistence type="predicted"/>
<dbReference type="InterPro" id="IPR013783">
    <property type="entry name" value="Ig-like_fold"/>
</dbReference>
<dbReference type="PANTHER" id="PTHR32208">
    <property type="entry name" value="SECRETED PROTEIN-RELATED"/>
    <property type="match status" value="1"/>
</dbReference>
<evidence type="ECO:0000313" key="6">
    <source>
        <dbReference type="Proteomes" id="UP001221142"/>
    </source>
</evidence>
<dbReference type="Proteomes" id="UP001221142">
    <property type="component" value="Unassembled WGS sequence"/>
</dbReference>
<reference evidence="5" key="1">
    <citation type="submission" date="2023-03" db="EMBL/GenBank/DDBJ databases">
        <title>Massive genome expansion in bonnet fungi (Mycena s.s.) driven by repeated elements and novel gene families across ecological guilds.</title>
        <authorList>
            <consortium name="Lawrence Berkeley National Laboratory"/>
            <person name="Harder C.B."/>
            <person name="Miyauchi S."/>
            <person name="Viragh M."/>
            <person name="Kuo A."/>
            <person name="Thoen E."/>
            <person name="Andreopoulos B."/>
            <person name="Lu D."/>
            <person name="Skrede I."/>
            <person name="Drula E."/>
            <person name="Henrissat B."/>
            <person name="Morin E."/>
            <person name="Kohler A."/>
            <person name="Barry K."/>
            <person name="LaButti K."/>
            <person name="Morin E."/>
            <person name="Salamov A."/>
            <person name="Lipzen A."/>
            <person name="Mereny Z."/>
            <person name="Hegedus B."/>
            <person name="Baldrian P."/>
            <person name="Stursova M."/>
            <person name="Weitz H."/>
            <person name="Taylor A."/>
            <person name="Grigoriev I.V."/>
            <person name="Nagy L.G."/>
            <person name="Martin F."/>
            <person name="Kauserud H."/>
        </authorList>
    </citation>
    <scope>NUCLEOTIDE SEQUENCE</scope>
    <source>
        <strain evidence="5">9284</strain>
    </source>
</reference>
<evidence type="ECO:0000256" key="2">
    <source>
        <dbReference type="SAM" id="SignalP"/>
    </source>
</evidence>
<feature type="chain" id="PRO_5042234807" evidence="2">
    <location>
        <begin position="20"/>
        <end position="630"/>
    </location>
</feature>
<sequence length="630" mass="69205">SPSMLSSLSVLLLLGSAAAYANRAIEWTFVQNGTSGIIPLELITISPTLMLMFDRADGNPLTMPDGTPAWAALWHLDTNTATPLNTLTDTFCAGGAFISNGTLVSIGGQAIENNQPWPPQDGRMGIRHFGPCTSPDGTGPGCTVWEDPENLHLEVKRWYPTAVRIPDGGLMVIGGSHELTMFNVPEEAENTIEFVPRRKGEPVLRSSKFLNDTIPANLFPRAFVLPTGDVFMIANNRSMIYNIEEDRELRLPDLPNGVRCGVPFDGMVQLLPLSPPHYEPTVLVCGGHNISDQMKPENLSVRDPATTQCSRLTLTPAGIAAGWEVEHMPEQRMMPEGVILPNGDVLIINGAKTGYSGYAAVRDAFHYDSNAMHPAQQPWMYHTEMPNGHRITAEGLPMNPIPRMYHSAASLTGSGNVMVAASNPHQHVVEPLSDLFDPTDFYPTEFRVQYLNPDFITHNRPRPIVHKSPTKLLFNQKGSMSVTIPEWLAGGDIKVSLMDMGFITHAWHANSRLVYLEHKLHENTLEIIAPPNNNVYPPGPAWIFVVVDGVWSEGVQIMIGDGGNPPRPAQGVQIDLPRFDFGLGLDADSEFVVQEPGVDVFGSGNPFGRQQMKGIAECFARIREWFAEIM</sequence>
<dbReference type="SUPFAM" id="SSF81296">
    <property type="entry name" value="E set domains"/>
    <property type="match status" value="1"/>
</dbReference>
<feature type="domain" description="Glyoxal oxidase N-terminal" evidence="3">
    <location>
        <begin position="69"/>
        <end position="454"/>
    </location>
</feature>
<name>A0AAD7BBD2_9AGAR</name>
<accession>A0AAD7BBD2</accession>
<protein>
    <submittedName>
        <fullName evidence="5">Glyoxal oxidase N-terminus-domain-containing protein</fullName>
    </submittedName>
</protein>
<evidence type="ECO:0000259" key="4">
    <source>
        <dbReference type="Pfam" id="PF09118"/>
    </source>
</evidence>
<evidence type="ECO:0000313" key="5">
    <source>
        <dbReference type="EMBL" id="KAJ7615976.1"/>
    </source>
</evidence>
<dbReference type="InterPro" id="IPR015202">
    <property type="entry name" value="GO-like_E_set"/>
</dbReference>
<organism evidence="5 6">
    <name type="scientific">Roridomyces roridus</name>
    <dbReference type="NCBI Taxonomy" id="1738132"/>
    <lineage>
        <taxon>Eukaryota</taxon>
        <taxon>Fungi</taxon>
        <taxon>Dikarya</taxon>
        <taxon>Basidiomycota</taxon>
        <taxon>Agaricomycotina</taxon>
        <taxon>Agaricomycetes</taxon>
        <taxon>Agaricomycetidae</taxon>
        <taxon>Agaricales</taxon>
        <taxon>Marasmiineae</taxon>
        <taxon>Mycenaceae</taxon>
        <taxon>Roridomyces</taxon>
    </lineage>
</organism>